<evidence type="ECO:0000313" key="1">
    <source>
        <dbReference type="EMBL" id="CDW29390.1"/>
    </source>
</evidence>
<dbReference type="AlphaFoldDB" id="A0A0K2TUB3"/>
<sequence>MEPRRELLVLVLHCVYHMNEFLMNGLFKMTYGSIHGYHASLIPSCSNLRVGNR</sequence>
<protein>
    <submittedName>
        <fullName evidence="1">Uncharacterized protein</fullName>
    </submittedName>
</protein>
<proteinExistence type="predicted"/>
<name>A0A0K2TUB3_LEPSM</name>
<organism evidence="1">
    <name type="scientific">Lepeophtheirus salmonis</name>
    <name type="common">Salmon louse</name>
    <name type="synonym">Caligus salmonis</name>
    <dbReference type="NCBI Taxonomy" id="72036"/>
    <lineage>
        <taxon>Eukaryota</taxon>
        <taxon>Metazoa</taxon>
        <taxon>Ecdysozoa</taxon>
        <taxon>Arthropoda</taxon>
        <taxon>Crustacea</taxon>
        <taxon>Multicrustacea</taxon>
        <taxon>Hexanauplia</taxon>
        <taxon>Copepoda</taxon>
        <taxon>Siphonostomatoida</taxon>
        <taxon>Caligidae</taxon>
        <taxon>Lepeophtheirus</taxon>
    </lineage>
</organism>
<dbReference type="EMBL" id="HACA01012029">
    <property type="protein sequence ID" value="CDW29390.1"/>
    <property type="molecule type" value="Transcribed_RNA"/>
</dbReference>
<accession>A0A0K2TUB3</accession>
<reference evidence="1" key="1">
    <citation type="submission" date="2014-05" db="EMBL/GenBank/DDBJ databases">
        <authorList>
            <person name="Chronopoulou M."/>
        </authorList>
    </citation>
    <scope>NUCLEOTIDE SEQUENCE</scope>
    <source>
        <tissue evidence="1">Whole organism</tissue>
    </source>
</reference>